<feature type="domain" description="Pyridine nucleotide-disulphide oxidoreductase dimerisation" evidence="9">
    <location>
        <begin position="346"/>
        <end position="450"/>
    </location>
</feature>
<dbReference type="PRINTS" id="PR00368">
    <property type="entry name" value="FADPNR"/>
</dbReference>
<dbReference type="PANTHER" id="PTHR43014">
    <property type="entry name" value="MERCURIC REDUCTASE"/>
    <property type="match status" value="1"/>
</dbReference>
<keyword evidence="5" id="KW-0521">NADP</keyword>
<dbReference type="Gene3D" id="3.50.50.60">
    <property type="entry name" value="FAD/NAD(P)-binding domain"/>
    <property type="match status" value="2"/>
</dbReference>
<sequence length="462" mass="49430">MGAFDFDVAVIGGGSAGYATARTTAAAGQRTVVIETGEELGGLCILRGCMPTKALLHAADVRHQARRSKLWGLEPGEVGFDFPAVMRRKAAMVEEFASYRRSQLQDGRFELIRALARFRDPHTLELDDGQTVTAGHIMISTGSRVADLPVPGLAKLGCMSSDDALRLESLPQSIIVLGGGAVAVEFAQFFARFDVEVTVLQRSPHILKACDDDVAGEVEAAFRAEGITVHTGCSLIDARQDGNEKVIVYEHDGGQHEVHAEAVFHGLGRSPNTDSLALENAGIETEHGRIICDAHMRTSTPHVFAGGDCTGPHEIVHLAVQQGEIAAHNILYPAKPQPMDYRMLISVVFTDPQAATVGLTEKAAKAQGIPCLTASYPFNDHGKSIIMDAMHGFVKLLCDPGSGEILGGACVGPMGGELIHEIVTAMAKRMTVAELAAMPHYHPTLAEIWTYPADDLAEEIAR</sequence>
<proteinExistence type="inferred from homology"/>
<dbReference type="InterPro" id="IPR023753">
    <property type="entry name" value="FAD/NAD-binding_dom"/>
</dbReference>
<evidence type="ECO:0000256" key="5">
    <source>
        <dbReference type="ARBA" id="ARBA00022857"/>
    </source>
</evidence>
<dbReference type="GO" id="GO:0050660">
    <property type="term" value="F:flavin adenine dinucleotide binding"/>
    <property type="evidence" value="ECO:0007669"/>
    <property type="project" value="TreeGrafter"/>
</dbReference>
<keyword evidence="6" id="KW-0560">Oxidoreductase</keyword>
<keyword evidence="8" id="KW-0676">Redox-active center</keyword>
<dbReference type="EMBL" id="UINC01011146">
    <property type="protein sequence ID" value="SVA49313.1"/>
    <property type="molecule type" value="Genomic_DNA"/>
</dbReference>
<dbReference type="Gene3D" id="3.30.390.30">
    <property type="match status" value="1"/>
</dbReference>
<gene>
    <name evidence="11" type="ORF">METZ01_LOCUS102167</name>
</gene>
<evidence type="ECO:0000256" key="8">
    <source>
        <dbReference type="ARBA" id="ARBA00023284"/>
    </source>
</evidence>
<dbReference type="PROSITE" id="PS00076">
    <property type="entry name" value="PYRIDINE_REDOX_1"/>
    <property type="match status" value="1"/>
</dbReference>
<keyword evidence="3" id="KW-0285">Flavoprotein</keyword>
<reference evidence="11" key="1">
    <citation type="submission" date="2018-05" db="EMBL/GenBank/DDBJ databases">
        <authorList>
            <person name="Lanie J.A."/>
            <person name="Ng W.-L."/>
            <person name="Kazmierczak K.M."/>
            <person name="Andrzejewski T.M."/>
            <person name="Davidsen T.M."/>
            <person name="Wayne K.J."/>
            <person name="Tettelin H."/>
            <person name="Glass J.I."/>
            <person name="Rusch D."/>
            <person name="Podicherti R."/>
            <person name="Tsui H.-C.T."/>
            <person name="Winkler M.E."/>
        </authorList>
    </citation>
    <scope>NUCLEOTIDE SEQUENCE</scope>
</reference>
<dbReference type="SUPFAM" id="SSF51905">
    <property type="entry name" value="FAD/NAD(P)-binding domain"/>
    <property type="match status" value="1"/>
</dbReference>
<dbReference type="PIRSF" id="PIRSF000350">
    <property type="entry name" value="Mercury_reductase_MerA"/>
    <property type="match status" value="1"/>
</dbReference>
<evidence type="ECO:0000256" key="6">
    <source>
        <dbReference type="ARBA" id="ARBA00023002"/>
    </source>
</evidence>
<feature type="domain" description="FAD/NAD(P)-binding" evidence="10">
    <location>
        <begin position="6"/>
        <end position="323"/>
    </location>
</feature>
<evidence type="ECO:0000256" key="2">
    <source>
        <dbReference type="ARBA" id="ARBA00007532"/>
    </source>
</evidence>
<dbReference type="AlphaFoldDB" id="A0A381WBK1"/>
<dbReference type="FunFam" id="3.30.390.30:FF:000001">
    <property type="entry name" value="Dihydrolipoyl dehydrogenase"/>
    <property type="match status" value="1"/>
</dbReference>
<dbReference type="InterPro" id="IPR004099">
    <property type="entry name" value="Pyr_nucl-diS_OxRdtase_dimer"/>
</dbReference>
<evidence type="ECO:0000313" key="11">
    <source>
        <dbReference type="EMBL" id="SVA49313.1"/>
    </source>
</evidence>
<evidence type="ECO:0000256" key="7">
    <source>
        <dbReference type="ARBA" id="ARBA00023157"/>
    </source>
</evidence>
<name>A0A381WBK1_9ZZZZ</name>
<dbReference type="SUPFAM" id="SSF55424">
    <property type="entry name" value="FAD/NAD-linked reductases, dimerisation (C-terminal) domain"/>
    <property type="match status" value="1"/>
</dbReference>
<comment type="similarity">
    <text evidence="2">Belongs to the class-I pyridine nucleotide-disulfide oxidoreductase family.</text>
</comment>
<dbReference type="InterPro" id="IPR012999">
    <property type="entry name" value="Pyr_OxRdtase_I_AS"/>
</dbReference>
<dbReference type="PANTHER" id="PTHR43014:SF4">
    <property type="entry name" value="PYRIDINE NUCLEOTIDE-DISULFIDE OXIDOREDUCTASE RCLA-RELATED"/>
    <property type="match status" value="1"/>
</dbReference>
<dbReference type="InterPro" id="IPR036188">
    <property type="entry name" value="FAD/NAD-bd_sf"/>
</dbReference>
<dbReference type="InterPro" id="IPR016156">
    <property type="entry name" value="FAD/NAD-linked_Rdtase_dimer_sf"/>
</dbReference>
<protein>
    <recommendedName>
        <fullName evidence="12">Pyridine nucleotide-disulfide oxidoreductase</fullName>
    </recommendedName>
</protein>
<evidence type="ECO:0000259" key="9">
    <source>
        <dbReference type="Pfam" id="PF02852"/>
    </source>
</evidence>
<dbReference type="PRINTS" id="PR00411">
    <property type="entry name" value="PNDRDTASEI"/>
</dbReference>
<dbReference type="GO" id="GO:0003955">
    <property type="term" value="F:NAD(P)H dehydrogenase (quinone) activity"/>
    <property type="evidence" value="ECO:0007669"/>
    <property type="project" value="TreeGrafter"/>
</dbReference>
<evidence type="ECO:0000256" key="3">
    <source>
        <dbReference type="ARBA" id="ARBA00022630"/>
    </source>
</evidence>
<dbReference type="InterPro" id="IPR001100">
    <property type="entry name" value="Pyr_nuc-diS_OxRdtase"/>
</dbReference>
<accession>A0A381WBK1</accession>
<keyword evidence="7" id="KW-1015">Disulfide bond</keyword>
<evidence type="ECO:0000256" key="4">
    <source>
        <dbReference type="ARBA" id="ARBA00022827"/>
    </source>
</evidence>
<dbReference type="Pfam" id="PF07992">
    <property type="entry name" value="Pyr_redox_2"/>
    <property type="match status" value="1"/>
</dbReference>
<evidence type="ECO:0000259" key="10">
    <source>
        <dbReference type="Pfam" id="PF07992"/>
    </source>
</evidence>
<dbReference type="Pfam" id="PF02852">
    <property type="entry name" value="Pyr_redox_dim"/>
    <property type="match status" value="1"/>
</dbReference>
<evidence type="ECO:0000256" key="1">
    <source>
        <dbReference type="ARBA" id="ARBA00001974"/>
    </source>
</evidence>
<keyword evidence="4" id="KW-0274">FAD</keyword>
<evidence type="ECO:0008006" key="12">
    <source>
        <dbReference type="Google" id="ProtNLM"/>
    </source>
</evidence>
<organism evidence="11">
    <name type="scientific">marine metagenome</name>
    <dbReference type="NCBI Taxonomy" id="408172"/>
    <lineage>
        <taxon>unclassified sequences</taxon>
        <taxon>metagenomes</taxon>
        <taxon>ecological metagenomes</taxon>
    </lineage>
</organism>
<comment type="cofactor">
    <cofactor evidence="1">
        <name>FAD</name>
        <dbReference type="ChEBI" id="CHEBI:57692"/>
    </cofactor>
</comment>
<dbReference type="GO" id="GO:0016668">
    <property type="term" value="F:oxidoreductase activity, acting on a sulfur group of donors, NAD(P) as acceptor"/>
    <property type="evidence" value="ECO:0007669"/>
    <property type="project" value="InterPro"/>
</dbReference>